<feature type="compositionally biased region" description="Basic and acidic residues" evidence="2">
    <location>
        <begin position="24"/>
        <end position="51"/>
    </location>
</feature>
<dbReference type="Pfam" id="PF03780">
    <property type="entry name" value="Asp23"/>
    <property type="match status" value="1"/>
</dbReference>
<dbReference type="AlphaFoldDB" id="A0A7W3LN90"/>
<protein>
    <submittedName>
        <fullName evidence="3">Putative alkaline shock family protein YloU</fullName>
    </submittedName>
</protein>
<organism evidence="3 4">
    <name type="scientific">Actinomadura namibiensis</name>
    <dbReference type="NCBI Taxonomy" id="182080"/>
    <lineage>
        <taxon>Bacteria</taxon>
        <taxon>Bacillati</taxon>
        <taxon>Actinomycetota</taxon>
        <taxon>Actinomycetes</taxon>
        <taxon>Streptosporangiales</taxon>
        <taxon>Thermomonosporaceae</taxon>
        <taxon>Actinomadura</taxon>
    </lineage>
</organism>
<feature type="compositionally biased region" description="Basic and acidic residues" evidence="2">
    <location>
        <begin position="191"/>
        <end position="207"/>
    </location>
</feature>
<accession>A0A7W3LN90</accession>
<keyword evidence="4" id="KW-1185">Reference proteome</keyword>
<sequence>MSQDSGQSTRPAVGTLPNQAPRPGAERGDQRQEGGRQEERRPGGEMRRSESGDSSVLQTEHGRTRIADGVVAKVAGMAAREIGGVHAMGRGMTRAFGAVRGRLGGSDNITQGVSVEVGERQAAVDLDLVVEYGVAIPDLAAAVRENVINEVEHMTGLEVVEVNITVDDIHLPGEDDDEDDGGEGSRSALESAKEKVRGAGEAMRERAGGSGESAANRRVE</sequence>
<reference evidence="3 4" key="1">
    <citation type="submission" date="2020-08" db="EMBL/GenBank/DDBJ databases">
        <title>Genomic Encyclopedia of Type Strains, Phase IV (KMG-IV): sequencing the most valuable type-strain genomes for metagenomic binning, comparative biology and taxonomic classification.</title>
        <authorList>
            <person name="Goeker M."/>
        </authorList>
    </citation>
    <scope>NUCLEOTIDE SEQUENCE [LARGE SCALE GENOMIC DNA]</scope>
    <source>
        <strain evidence="3 4">DSM 44197</strain>
    </source>
</reference>
<dbReference type="EMBL" id="JACJIA010000003">
    <property type="protein sequence ID" value="MBA8951232.1"/>
    <property type="molecule type" value="Genomic_DNA"/>
</dbReference>
<proteinExistence type="inferred from homology"/>
<comment type="similarity">
    <text evidence="1">Belongs to the asp23 family.</text>
</comment>
<feature type="region of interest" description="Disordered" evidence="2">
    <location>
        <begin position="1"/>
        <end position="64"/>
    </location>
</feature>
<comment type="caution">
    <text evidence="3">The sequence shown here is derived from an EMBL/GenBank/DDBJ whole genome shotgun (WGS) entry which is preliminary data.</text>
</comment>
<feature type="region of interest" description="Disordered" evidence="2">
    <location>
        <begin position="170"/>
        <end position="220"/>
    </location>
</feature>
<gene>
    <name evidence="3" type="ORF">HNR61_002863</name>
</gene>
<name>A0A7W3LN90_ACTNM</name>
<evidence type="ECO:0000313" key="3">
    <source>
        <dbReference type="EMBL" id="MBA8951232.1"/>
    </source>
</evidence>
<dbReference type="InterPro" id="IPR005531">
    <property type="entry name" value="Asp23"/>
</dbReference>
<evidence type="ECO:0000256" key="2">
    <source>
        <dbReference type="SAM" id="MobiDB-lite"/>
    </source>
</evidence>
<dbReference type="PANTHER" id="PTHR34297">
    <property type="entry name" value="HYPOTHETICAL CYTOSOLIC PROTEIN-RELATED"/>
    <property type="match status" value="1"/>
</dbReference>
<feature type="compositionally biased region" description="Polar residues" evidence="2">
    <location>
        <begin position="1"/>
        <end position="10"/>
    </location>
</feature>
<dbReference type="Proteomes" id="UP000572680">
    <property type="component" value="Unassembled WGS sequence"/>
</dbReference>
<evidence type="ECO:0000256" key="1">
    <source>
        <dbReference type="ARBA" id="ARBA00005721"/>
    </source>
</evidence>
<evidence type="ECO:0000313" key="4">
    <source>
        <dbReference type="Proteomes" id="UP000572680"/>
    </source>
</evidence>
<dbReference type="PANTHER" id="PTHR34297:SF3">
    <property type="entry name" value="ALKALINE SHOCK PROTEIN 23"/>
    <property type="match status" value="1"/>
</dbReference>